<reference evidence="3 4" key="1">
    <citation type="submission" date="2014-04" db="EMBL/GenBank/DDBJ databases">
        <authorList>
            <consortium name="DOE Joint Genome Institute"/>
            <person name="Kuo A."/>
            <person name="Zuccaro A."/>
            <person name="Kohler A."/>
            <person name="Nagy L.G."/>
            <person name="Floudas D."/>
            <person name="Copeland A."/>
            <person name="Barry K.W."/>
            <person name="Cichocki N."/>
            <person name="Veneault-Fourrey C."/>
            <person name="LaButti K."/>
            <person name="Lindquist E.A."/>
            <person name="Lipzen A."/>
            <person name="Lundell T."/>
            <person name="Morin E."/>
            <person name="Murat C."/>
            <person name="Sun H."/>
            <person name="Tunlid A."/>
            <person name="Henrissat B."/>
            <person name="Grigoriev I.V."/>
            <person name="Hibbett D.S."/>
            <person name="Martin F."/>
            <person name="Nordberg H.P."/>
            <person name="Cantor M.N."/>
            <person name="Hua S.X."/>
        </authorList>
    </citation>
    <scope>NUCLEOTIDE SEQUENCE [LARGE SCALE GENOMIC DNA]</scope>
    <source>
        <strain evidence="3 4">MAFF 305830</strain>
    </source>
</reference>
<evidence type="ECO:0000313" key="3">
    <source>
        <dbReference type="EMBL" id="KIM27251.1"/>
    </source>
</evidence>
<evidence type="ECO:0000256" key="1">
    <source>
        <dbReference type="SAM" id="Coils"/>
    </source>
</evidence>
<organism evidence="3 4">
    <name type="scientific">Serendipita vermifera MAFF 305830</name>
    <dbReference type="NCBI Taxonomy" id="933852"/>
    <lineage>
        <taxon>Eukaryota</taxon>
        <taxon>Fungi</taxon>
        <taxon>Dikarya</taxon>
        <taxon>Basidiomycota</taxon>
        <taxon>Agaricomycotina</taxon>
        <taxon>Agaricomycetes</taxon>
        <taxon>Sebacinales</taxon>
        <taxon>Serendipitaceae</taxon>
        <taxon>Serendipita</taxon>
    </lineage>
</organism>
<proteinExistence type="predicted"/>
<evidence type="ECO:0000256" key="2">
    <source>
        <dbReference type="SAM" id="MobiDB-lite"/>
    </source>
</evidence>
<dbReference type="EMBL" id="KN824300">
    <property type="protein sequence ID" value="KIM27251.1"/>
    <property type="molecule type" value="Genomic_DNA"/>
</dbReference>
<protein>
    <recommendedName>
        <fullName evidence="5">F-box domain-containing protein</fullName>
    </recommendedName>
</protein>
<feature type="region of interest" description="Disordered" evidence="2">
    <location>
        <begin position="1"/>
        <end position="22"/>
    </location>
</feature>
<accession>A0A0C3B707</accession>
<evidence type="ECO:0000313" key="4">
    <source>
        <dbReference type="Proteomes" id="UP000054097"/>
    </source>
</evidence>
<dbReference type="Gene3D" id="3.80.10.10">
    <property type="entry name" value="Ribonuclease Inhibitor"/>
    <property type="match status" value="1"/>
</dbReference>
<dbReference type="Proteomes" id="UP000054097">
    <property type="component" value="Unassembled WGS sequence"/>
</dbReference>
<feature type="coiled-coil region" evidence="1">
    <location>
        <begin position="34"/>
        <end position="62"/>
    </location>
</feature>
<dbReference type="AlphaFoldDB" id="A0A0C3B707"/>
<dbReference type="HOGENOM" id="CLU_038400_0_0_1"/>
<name>A0A0C3B707_SERVB</name>
<keyword evidence="1" id="KW-0175">Coiled coil</keyword>
<gene>
    <name evidence="3" type="ORF">M408DRAFT_311472</name>
</gene>
<reference evidence="4" key="2">
    <citation type="submission" date="2015-01" db="EMBL/GenBank/DDBJ databases">
        <title>Evolutionary Origins and Diversification of the Mycorrhizal Mutualists.</title>
        <authorList>
            <consortium name="DOE Joint Genome Institute"/>
            <consortium name="Mycorrhizal Genomics Consortium"/>
            <person name="Kohler A."/>
            <person name="Kuo A."/>
            <person name="Nagy L.G."/>
            <person name="Floudas D."/>
            <person name="Copeland A."/>
            <person name="Barry K.W."/>
            <person name="Cichocki N."/>
            <person name="Veneault-Fourrey C."/>
            <person name="LaButti K."/>
            <person name="Lindquist E.A."/>
            <person name="Lipzen A."/>
            <person name="Lundell T."/>
            <person name="Morin E."/>
            <person name="Murat C."/>
            <person name="Riley R."/>
            <person name="Ohm R."/>
            <person name="Sun H."/>
            <person name="Tunlid A."/>
            <person name="Henrissat B."/>
            <person name="Grigoriev I.V."/>
            <person name="Hibbett D.S."/>
            <person name="Martin F."/>
        </authorList>
    </citation>
    <scope>NUCLEOTIDE SEQUENCE [LARGE SCALE GENOMIC DNA]</scope>
    <source>
        <strain evidence="4">MAFF 305830</strain>
    </source>
</reference>
<evidence type="ECO:0008006" key="5">
    <source>
        <dbReference type="Google" id="ProtNLM"/>
    </source>
</evidence>
<dbReference type="SUPFAM" id="SSF52058">
    <property type="entry name" value="L domain-like"/>
    <property type="match status" value="1"/>
</dbReference>
<keyword evidence="4" id="KW-1185">Reference proteome</keyword>
<sequence length="543" mass="61056">MAETSIGTNALDSDPIATSETSQAVKDELFKAGTKQLETESNNAIEEIQKAAKARKDDLERQISLLKEFEAADIAVCKLYLKRNIQELREAIYGETTIAGPIRKLPAEMLSEVFRYHVESNRSPWILVKVSKYWMGTAMATPQLWRHILVDDYPTPAYHRYERYIVNGKKEFTTGNKQVCPNPAELQAAITRSGVVPLNVEISRLQWSSDPSKSDMLSQLLCSPVSVRIMHLDAPTHDLANMNPDDQPFGPFTALESLRLWGTIDSCADRLLDVMSLTCKRLRLIRIPELPLSKLKTFSFWHSLTTIDGSHYGREKLNAISDQLINLKQLLPAPWGWPNETTPQSTLKNIRSLSLSCSILYLSHLELPRLETLIFTEIGRNPTISPDRGARLHFPMLAELNIEPKNSMWPQYIVGAFPMVADLTVKCKDLTDETIVAVLETVPSVQNILLPGSARPDFGIRILSELGVRKSLCPNLKTLELGVSGEPIRTLKTHAGPVVKRLVKVRKQVEQPIHRLTIHWKRRTEIISQDPPAPTSNGETKIT</sequence>
<dbReference type="InterPro" id="IPR032675">
    <property type="entry name" value="LRR_dom_sf"/>
</dbReference>